<proteinExistence type="predicted"/>
<evidence type="ECO:0000313" key="3">
    <source>
        <dbReference type="Proteomes" id="UP000272025"/>
    </source>
</evidence>
<keyword evidence="1" id="KW-1133">Transmembrane helix</keyword>
<reference evidence="2 3" key="1">
    <citation type="journal article" date="2018" name="Mol. Ecol.">
        <title>The obligate alkalophilic soda-lake fungus Sodiomyces alkalinus has shifted to a protein diet.</title>
        <authorList>
            <person name="Grum-Grzhimaylo A.A."/>
            <person name="Falkoski D.L."/>
            <person name="van den Heuvel J."/>
            <person name="Valero-Jimenez C.A."/>
            <person name="Min B."/>
            <person name="Choi I.G."/>
            <person name="Lipzen A."/>
            <person name="Daum C.G."/>
            <person name="Aanen D.K."/>
            <person name="Tsang A."/>
            <person name="Henrissat B."/>
            <person name="Bilanenko E.N."/>
            <person name="de Vries R.P."/>
            <person name="van Kan J.A.L."/>
            <person name="Grigoriev I.V."/>
            <person name="Debets A.J.M."/>
        </authorList>
    </citation>
    <scope>NUCLEOTIDE SEQUENCE [LARGE SCALE GENOMIC DNA]</scope>
    <source>
        <strain evidence="2 3">F11</strain>
    </source>
</reference>
<dbReference type="AlphaFoldDB" id="A0A3N2PS19"/>
<organism evidence="2 3">
    <name type="scientific">Sodiomyces alkalinus (strain CBS 110278 / VKM F-3762 / F11)</name>
    <name type="common">Alkaliphilic filamentous fungus</name>
    <dbReference type="NCBI Taxonomy" id="1314773"/>
    <lineage>
        <taxon>Eukaryota</taxon>
        <taxon>Fungi</taxon>
        <taxon>Dikarya</taxon>
        <taxon>Ascomycota</taxon>
        <taxon>Pezizomycotina</taxon>
        <taxon>Sordariomycetes</taxon>
        <taxon>Hypocreomycetidae</taxon>
        <taxon>Glomerellales</taxon>
        <taxon>Plectosphaerellaceae</taxon>
        <taxon>Sodiomyces</taxon>
    </lineage>
</organism>
<keyword evidence="3" id="KW-1185">Reference proteome</keyword>
<protein>
    <submittedName>
        <fullName evidence="2">Uncharacterized protein</fullName>
    </submittedName>
</protein>
<sequence length="102" mass="11847">MNNPGSIERSKTTIIIAIIITTLHAQISGIQIHRLIRRHRRPLTERSETRRPLPPFTPKQLKYALPSQFHFDIRDIPHCRAKFARRLPNAMRCKPTQAGTFV</sequence>
<dbReference type="EMBL" id="ML119057">
    <property type="protein sequence ID" value="ROT37311.1"/>
    <property type="molecule type" value="Genomic_DNA"/>
</dbReference>
<evidence type="ECO:0000313" key="2">
    <source>
        <dbReference type="EMBL" id="ROT37311.1"/>
    </source>
</evidence>
<evidence type="ECO:0000256" key="1">
    <source>
        <dbReference type="SAM" id="Phobius"/>
    </source>
</evidence>
<name>A0A3N2PS19_SODAK</name>
<dbReference type="Proteomes" id="UP000272025">
    <property type="component" value="Unassembled WGS sequence"/>
</dbReference>
<dbReference type="RefSeq" id="XP_028465117.1">
    <property type="nucleotide sequence ID" value="XM_028615067.1"/>
</dbReference>
<feature type="transmembrane region" description="Helical" evidence="1">
    <location>
        <begin position="12"/>
        <end position="32"/>
    </location>
</feature>
<keyword evidence="1" id="KW-0472">Membrane</keyword>
<gene>
    <name evidence="2" type="ORF">SODALDRAFT_379779</name>
</gene>
<accession>A0A3N2PS19</accession>
<dbReference type="GeneID" id="39583544"/>
<keyword evidence="1" id="KW-0812">Transmembrane</keyword>